<gene>
    <name evidence="2" type="ORF">LBU54_14515</name>
</gene>
<comment type="caution">
    <text evidence="2">The sequence shown here is derived from an EMBL/GenBank/DDBJ whole genome shotgun (WGS) entry which is preliminary data.</text>
</comment>
<evidence type="ECO:0000313" key="3">
    <source>
        <dbReference type="Proteomes" id="UP001198901"/>
    </source>
</evidence>
<dbReference type="InterPro" id="IPR045749">
    <property type="entry name" value="DUF6090"/>
</dbReference>
<dbReference type="Proteomes" id="UP001198901">
    <property type="component" value="Unassembled WGS sequence"/>
</dbReference>
<protein>
    <submittedName>
        <fullName evidence="2">Uncharacterized protein</fullName>
    </submittedName>
</protein>
<dbReference type="RefSeq" id="WP_224531662.1">
    <property type="nucleotide sequence ID" value="NZ_JAIUJR010000012.1"/>
</dbReference>
<evidence type="ECO:0000256" key="1">
    <source>
        <dbReference type="SAM" id="Phobius"/>
    </source>
</evidence>
<reference evidence="3" key="1">
    <citation type="submission" date="2023-07" db="EMBL/GenBank/DDBJ databases">
        <authorList>
            <person name="Yue Y."/>
        </authorList>
    </citation>
    <scope>NUCLEOTIDE SEQUENCE [LARGE SCALE GENOMIC DNA]</scope>
    <source>
        <strain evidence="3">D23</strain>
    </source>
</reference>
<evidence type="ECO:0000313" key="2">
    <source>
        <dbReference type="EMBL" id="MCA0133808.1"/>
    </source>
</evidence>
<keyword evidence="1" id="KW-0472">Membrane</keyword>
<accession>A0ABS7XWL9</accession>
<keyword evidence="1" id="KW-0812">Transmembrane</keyword>
<keyword evidence="3" id="KW-1185">Reference proteome</keyword>
<name>A0ABS7XWL9_9FLAO</name>
<dbReference type="Pfam" id="PF19578">
    <property type="entry name" value="DUF6090"/>
    <property type="match status" value="1"/>
</dbReference>
<sequence length="244" mass="28716">MQNKSSKYLKYAIGEIILVVIGILIALQINNWNEKSKSKQSAEVQLSQLNQNISADLILLNTLNQNVKSNLSSCQNLSAQFQLIKPFDSLTTSYIIDNLFERNFYFNSSAYDKLNQSGEFIILSEALQRNITYYYNLLNRVKEREEISNTFIKKDLEPYYFDNYSEYHRKGSNLHPIVSNYYKHDKREPIVLNVEKIKNDNKMSTLMFARYYQLQNQQEIYTEAINKAHDIQELINEYLNVDND</sequence>
<proteinExistence type="predicted"/>
<keyword evidence="1" id="KW-1133">Transmembrane helix</keyword>
<feature type="transmembrane region" description="Helical" evidence="1">
    <location>
        <begin position="12"/>
        <end position="29"/>
    </location>
</feature>
<dbReference type="EMBL" id="JAIUJR010000012">
    <property type="protein sequence ID" value="MCA0133808.1"/>
    <property type="molecule type" value="Genomic_DNA"/>
</dbReference>
<organism evidence="2 3">
    <name type="scientific">Winogradskyella alexanderae</name>
    <dbReference type="NCBI Taxonomy" id="2877123"/>
    <lineage>
        <taxon>Bacteria</taxon>
        <taxon>Pseudomonadati</taxon>
        <taxon>Bacteroidota</taxon>
        <taxon>Flavobacteriia</taxon>
        <taxon>Flavobacteriales</taxon>
        <taxon>Flavobacteriaceae</taxon>
        <taxon>Winogradskyella</taxon>
    </lineage>
</organism>